<dbReference type="Gene3D" id="3.40.50.300">
    <property type="entry name" value="P-loop containing nucleotide triphosphate hydrolases"/>
    <property type="match status" value="1"/>
</dbReference>
<name>X0WEJ0_9ZZZZ</name>
<dbReference type="InterPro" id="IPR027417">
    <property type="entry name" value="P-loop_NTPase"/>
</dbReference>
<keyword evidence="2" id="KW-0067">ATP-binding</keyword>
<feature type="non-terminal residue" evidence="3">
    <location>
        <position position="1"/>
    </location>
</feature>
<reference evidence="3" key="1">
    <citation type="journal article" date="2014" name="Front. Microbiol.">
        <title>High frequency of phylogenetically diverse reductive dehalogenase-homologous genes in deep subseafloor sedimentary metagenomes.</title>
        <authorList>
            <person name="Kawai M."/>
            <person name="Futagami T."/>
            <person name="Toyoda A."/>
            <person name="Takaki Y."/>
            <person name="Nishi S."/>
            <person name="Hori S."/>
            <person name="Arai W."/>
            <person name="Tsubouchi T."/>
            <person name="Morono Y."/>
            <person name="Uchiyama I."/>
            <person name="Ito T."/>
            <person name="Fujiyama A."/>
            <person name="Inagaki F."/>
            <person name="Takami H."/>
        </authorList>
    </citation>
    <scope>NUCLEOTIDE SEQUENCE</scope>
    <source>
        <strain evidence="3">Expedition CK06-06</strain>
    </source>
</reference>
<dbReference type="PANTHER" id="PTHR43790">
    <property type="entry name" value="CARBOHYDRATE TRANSPORT ATP-BINDING PROTEIN MG119-RELATED"/>
    <property type="match status" value="1"/>
</dbReference>
<accession>X0WEJ0</accession>
<dbReference type="PANTHER" id="PTHR43790:SF8">
    <property type="entry name" value="SUGAR ABC TRANSPORTER ATP-BINDING PROTEIN"/>
    <property type="match status" value="1"/>
</dbReference>
<dbReference type="InterPro" id="IPR050107">
    <property type="entry name" value="ABC_carbohydrate_import_ATPase"/>
</dbReference>
<evidence type="ECO:0008006" key="4">
    <source>
        <dbReference type="Google" id="ProtNLM"/>
    </source>
</evidence>
<organism evidence="3">
    <name type="scientific">marine sediment metagenome</name>
    <dbReference type="NCBI Taxonomy" id="412755"/>
    <lineage>
        <taxon>unclassified sequences</taxon>
        <taxon>metagenomes</taxon>
        <taxon>ecological metagenomes</taxon>
    </lineage>
</organism>
<gene>
    <name evidence="3" type="ORF">S01H1_69797</name>
</gene>
<evidence type="ECO:0000256" key="1">
    <source>
        <dbReference type="ARBA" id="ARBA00022741"/>
    </source>
</evidence>
<protein>
    <recommendedName>
        <fullName evidence="4">Sugar ABC transporter ATP-binding protein</fullName>
    </recommendedName>
</protein>
<evidence type="ECO:0000256" key="2">
    <source>
        <dbReference type="ARBA" id="ARBA00022840"/>
    </source>
</evidence>
<evidence type="ECO:0000313" key="3">
    <source>
        <dbReference type="EMBL" id="GAG29060.1"/>
    </source>
</evidence>
<sequence>ATYFKAKLVIMDEPTAAMSLKETKKILELMIRLRETGSAVIFISHNIHHVFSIADRLAILSHGKKIADLKISETTEEEVSTIIMNN</sequence>
<comment type="caution">
    <text evidence="3">The sequence shown here is derived from an EMBL/GenBank/DDBJ whole genome shotgun (WGS) entry which is preliminary data.</text>
</comment>
<dbReference type="GO" id="GO:0005524">
    <property type="term" value="F:ATP binding"/>
    <property type="evidence" value="ECO:0007669"/>
    <property type="project" value="UniProtKB-KW"/>
</dbReference>
<proteinExistence type="predicted"/>
<dbReference type="AlphaFoldDB" id="X0WEJ0"/>
<dbReference type="SUPFAM" id="SSF52540">
    <property type="entry name" value="P-loop containing nucleoside triphosphate hydrolases"/>
    <property type="match status" value="1"/>
</dbReference>
<dbReference type="EMBL" id="BARS01046363">
    <property type="protein sequence ID" value="GAG29060.1"/>
    <property type="molecule type" value="Genomic_DNA"/>
</dbReference>
<keyword evidence="1" id="KW-0547">Nucleotide-binding</keyword>